<dbReference type="Proteomes" id="UP000285236">
    <property type="component" value="Unassembled WGS sequence"/>
</dbReference>
<dbReference type="InterPro" id="IPR003477">
    <property type="entry name" value="PemK-like"/>
</dbReference>
<evidence type="ECO:0000313" key="4">
    <source>
        <dbReference type="Proteomes" id="UP000285604"/>
    </source>
</evidence>
<reference evidence="3 4" key="1">
    <citation type="submission" date="2018-08" db="EMBL/GenBank/DDBJ databases">
        <title>A genome reference for cultivated species of the human gut microbiota.</title>
        <authorList>
            <person name="Zou Y."/>
            <person name="Xue W."/>
            <person name="Luo G."/>
        </authorList>
    </citation>
    <scope>NUCLEOTIDE SEQUENCE [LARGE SCALE GENOMIC DNA]</scope>
    <source>
        <strain evidence="1 3">AF15-25</strain>
        <strain evidence="2 4">OF03-3</strain>
    </source>
</reference>
<dbReference type="SUPFAM" id="SSF50118">
    <property type="entry name" value="Cell growth inhibitor/plasmid maintenance toxic component"/>
    <property type="match status" value="1"/>
</dbReference>
<sequence length="116" mass="13488">MVVSSVEQREIVEVPFIMPDGSILPHPALVISRNELQEDEDGMFYAVLISTKNHFPEYTIKIQDEWLNKPLGKQSFFITHLVNMFNVSDVMKRNNRFIKKNHFDEVIDVIINNIIG</sequence>
<dbReference type="Pfam" id="PF02452">
    <property type="entry name" value="PemK_toxin"/>
    <property type="match status" value="1"/>
</dbReference>
<dbReference type="Proteomes" id="UP000285604">
    <property type="component" value="Unassembled WGS sequence"/>
</dbReference>
<comment type="caution">
    <text evidence="2">The sequence shown here is derived from an EMBL/GenBank/DDBJ whole genome shotgun (WGS) entry which is preliminary data.</text>
</comment>
<name>A0A3R5XWZ2_9BACT</name>
<gene>
    <name evidence="1" type="ORF">DWW35_00310</name>
    <name evidence="2" type="ORF">DXA63_08830</name>
</gene>
<organism evidence="2 4">
    <name type="scientific">Segatella copri</name>
    <dbReference type="NCBI Taxonomy" id="165179"/>
    <lineage>
        <taxon>Bacteria</taxon>
        <taxon>Pseudomonadati</taxon>
        <taxon>Bacteroidota</taxon>
        <taxon>Bacteroidia</taxon>
        <taxon>Bacteroidales</taxon>
        <taxon>Prevotellaceae</taxon>
        <taxon>Segatella</taxon>
    </lineage>
</organism>
<evidence type="ECO:0000313" key="2">
    <source>
        <dbReference type="EMBL" id="RGX94409.1"/>
    </source>
</evidence>
<accession>A0A3R5XWZ2</accession>
<protein>
    <recommendedName>
        <fullName evidence="5">Type II toxin-antitoxin system PemK/MazF family toxin</fullName>
    </recommendedName>
</protein>
<dbReference type="RefSeq" id="WP_118078710.1">
    <property type="nucleotide sequence ID" value="NZ_CP134816.1"/>
</dbReference>
<dbReference type="AlphaFoldDB" id="A0A3R5XWZ2"/>
<dbReference type="EMBL" id="QRYP01000001">
    <property type="protein sequence ID" value="RGV01690.1"/>
    <property type="molecule type" value="Genomic_DNA"/>
</dbReference>
<dbReference type="Gene3D" id="2.30.30.110">
    <property type="match status" value="1"/>
</dbReference>
<evidence type="ECO:0008006" key="5">
    <source>
        <dbReference type="Google" id="ProtNLM"/>
    </source>
</evidence>
<dbReference type="GO" id="GO:0003677">
    <property type="term" value="F:DNA binding"/>
    <property type="evidence" value="ECO:0007669"/>
    <property type="project" value="InterPro"/>
</dbReference>
<evidence type="ECO:0000313" key="1">
    <source>
        <dbReference type="EMBL" id="RGV01690.1"/>
    </source>
</evidence>
<proteinExistence type="predicted"/>
<evidence type="ECO:0000313" key="3">
    <source>
        <dbReference type="Proteomes" id="UP000285236"/>
    </source>
</evidence>
<dbReference type="EMBL" id="QSCI01000034">
    <property type="protein sequence ID" value="RGX94409.1"/>
    <property type="molecule type" value="Genomic_DNA"/>
</dbReference>
<dbReference type="InterPro" id="IPR011067">
    <property type="entry name" value="Plasmid_toxin/cell-grow_inhib"/>
</dbReference>